<dbReference type="STRING" id="240427.AYR62_12490"/>
<dbReference type="RefSeq" id="WP_083215463.1">
    <property type="nucleotide sequence ID" value="NZ_CP014912.1"/>
</dbReference>
<evidence type="ECO:0000313" key="2">
    <source>
        <dbReference type="Proteomes" id="UP000093267"/>
    </source>
</evidence>
<dbReference type="AlphaFoldDB" id="A0A1B2IWB5"/>
<keyword evidence="2" id="KW-1185">Reference proteome</keyword>
<dbReference type="OrthoDB" id="2280632at2"/>
<reference evidence="1 2" key="1">
    <citation type="submission" date="2016-03" db="EMBL/GenBank/DDBJ databases">
        <title>Pediococcus and Lactobacillus from brewery environment - whole genome sequencing and assembly.</title>
        <authorList>
            <person name="Behr J."/>
            <person name="Geissler A.J."/>
            <person name="Vogel R.F."/>
        </authorList>
    </citation>
    <scope>NUCLEOTIDE SEQUENCE [LARGE SCALE GENOMIC DNA]</scope>
    <source>
        <strain evidence="1 2">TMW 1.1995</strain>
    </source>
</reference>
<proteinExistence type="predicted"/>
<gene>
    <name evidence="1" type="ORF">AYR63_03720</name>
</gene>
<sequence>MSSDSKIVYELQRVDGEWLIHYMTCIYEADTLVPLTPVDNVKVDQTELASYRPSYACLAYTLHSHGYDIDQDLPGIDRPEQVAALYQTMNDWLEAK</sequence>
<evidence type="ECO:0000313" key="1">
    <source>
        <dbReference type="EMBL" id="ANZ66333.1"/>
    </source>
</evidence>
<name>A0A1B2IWB5_9LACO</name>
<dbReference type="Proteomes" id="UP000093267">
    <property type="component" value="Chromosome"/>
</dbReference>
<dbReference type="EMBL" id="CP014924">
    <property type="protein sequence ID" value="ANZ66333.1"/>
    <property type="molecule type" value="Genomic_DNA"/>
</dbReference>
<protein>
    <submittedName>
        <fullName evidence="1">Uncharacterized protein</fullName>
    </submittedName>
</protein>
<accession>A0A1B2IWB5</accession>
<organism evidence="1 2">
    <name type="scientific">Secundilactobacillus paracollinoides</name>
    <dbReference type="NCBI Taxonomy" id="240427"/>
    <lineage>
        <taxon>Bacteria</taxon>
        <taxon>Bacillati</taxon>
        <taxon>Bacillota</taxon>
        <taxon>Bacilli</taxon>
        <taxon>Lactobacillales</taxon>
        <taxon>Lactobacillaceae</taxon>
        <taxon>Secundilactobacillus</taxon>
    </lineage>
</organism>